<keyword evidence="5" id="KW-1133">Transmembrane helix</keyword>
<dbReference type="AlphaFoldDB" id="A0A553NZK6"/>
<evidence type="ECO:0000256" key="3">
    <source>
        <dbReference type="ARBA" id="ARBA00022692"/>
    </source>
</evidence>
<evidence type="ECO:0000256" key="4">
    <source>
        <dbReference type="ARBA" id="ARBA00022968"/>
    </source>
</evidence>
<dbReference type="PANTHER" id="PTHR23033">
    <property type="entry name" value="BETA1,3-GALACTOSYLTRANSFERASE"/>
    <property type="match status" value="1"/>
</dbReference>
<name>A0A553NZK6_TIGCA</name>
<evidence type="ECO:0000256" key="1">
    <source>
        <dbReference type="ARBA" id="ARBA00004606"/>
    </source>
</evidence>
<comment type="similarity">
    <text evidence="2">Belongs to the glycosyltransferase 31 family. Beta3-Gal-T subfamily.</text>
</comment>
<sequence>MGSKKKHNPPWTTPEVEAVEAFDRLRRLVALDPALGCSNTTETPYCARARRKFTCFVCHEDQVHAARAVEHARTVHATSRSPVQATGAVRTSRCALCPICGLRLPSDVALWMHLMAERVYATCESCQVEFEDAEDEAIHICARLPEIEPEPSKVFLCPIGCAATRKFDQDGILRHLITLHGCAVTDIVFDMDVLSLKLKMTSYVTCPICRITLNGSQPNLDPHLMFHCQGRGELQRELIRSISDFAKEVNIDPDLLIRLEMESYLQDWLVNLAQTSSDHLHIPTDLVNTTARSHLRRSIRRDSNYDELPENFYQNLFAQLPEALKLTDLLDKNTKDDFPFLMQLWNLQIERSYRNEARLIQVSAELYRDLRRKSLLEKKSASWPQAHHSTSILQDTDMPNREVLERLEKDLGFNLVTRNDELALKENGHAQGLSVLEELYYDDQGAAKNAIIRSDHAAKKISTLPYEYGYEKWLWSVYQGLSVPFDPDVIRYNKSHLDEYSLNPQTEAYFLYNRVPITCIVFPETHQGADTVLKTWGRHCNKALFFSHKIENDTIPIKKVEAKSSFELVCLALQEVKGDPWIFTAQERTFVLVENLRYFVASRNSSDPHYLGHAMKFWGEMYNWDNAGYALSRGAVDRFLQEFNTTKRCREGGKFWKNGDWYLGKHLRRLGIQPEDTRDHLGRGRFNGFSFRKLLFPGGVSLFERYWKDSLYLSQDGPHCCSNYAITFNGILSNSKMYQLEYLFHHLRPFYGGGEYGNVSPPQKGPKEIFLTWEERLKDEALELLMEHAQDLLTTPSGMNDVRPPDFY</sequence>
<comment type="caution">
    <text evidence="7">The sequence shown here is derived from an EMBL/GenBank/DDBJ whole genome shotgun (WGS) entry which is preliminary data.</text>
</comment>
<proteinExistence type="inferred from homology"/>
<dbReference type="Proteomes" id="UP000318571">
    <property type="component" value="Chromosome 9"/>
</dbReference>
<protein>
    <submittedName>
        <fullName evidence="7">Uncharacterized protein</fullName>
    </submittedName>
</protein>
<dbReference type="GO" id="GO:0016263">
    <property type="term" value="F:glycoprotein-N-acetylgalactosamine 3-beta-galactosyltransferase activity"/>
    <property type="evidence" value="ECO:0007669"/>
    <property type="project" value="TreeGrafter"/>
</dbReference>
<dbReference type="STRING" id="6832.A0A553NZK6"/>
<dbReference type="EMBL" id="VCGU01000009">
    <property type="protein sequence ID" value="TRY70802.1"/>
    <property type="molecule type" value="Genomic_DNA"/>
</dbReference>
<evidence type="ECO:0000313" key="7">
    <source>
        <dbReference type="EMBL" id="TRY70802.1"/>
    </source>
</evidence>
<keyword evidence="6" id="KW-0472">Membrane</keyword>
<reference evidence="7 8" key="1">
    <citation type="journal article" date="2018" name="Nat. Ecol. Evol.">
        <title>Genomic signatures of mitonuclear coevolution across populations of Tigriopus californicus.</title>
        <authorList>
            <person name="Barreto F.S."/>
            <person name="Watson E.T."/>
            <person name="Lima T.G."/>
            <person name="Willett C.S."/>
            <person name="Edmands S."/>
            <person name="Li W."/>
            <person name="Burton R.S."/>
        </authorList>
    </citation>
    <scope>NUCLEOTIDE SEQUENCE [LARGE SCALE GENOMIC DNA]</scope>
    <source>
        <strain evidence="7 8">San Diego</strain>
    </source>
</reference>
<gene>
    <name evidence="7" type="ORF">TCAL_06140</name>
</gene>
<comment type="subcellular location">
    <subcellularLocation>
        <location evidence="1">Membrane</location>
        <topology evidence="1">Single-pass type II membrane protein</topology>
    </subcellularLocation>
</comment>
<keyword evidence="4" id="KW-0735">Signal-anchor</keyword>
<dbReference type="GO" id="GO:0016020">
    <property type="term" value="C:membrane"/>
    <property type="evidence" value="ECO:0007669"/>
    <property type="project" value="UniProtKB-SubCell"/>
</dbReference>
<accession>A0A553NZK6</accession>
<evidence type="ECO:0000256" key="6">
    <source>
        <dbReference type="ARBA" id="ARBA00023136"/>
    </source>
</evidence>
<dbReference type="Gene3D" id="3.90.550.50">
    <property type="match status" value="1"/>
</dbReference>
<keyword evidence="3" id="KW-0812">Transmembrane</keyword>
<dbReference type="PANTHER" id="PTHR23033:SF14">
    <property type="entry name" value="GLYCOPROTEIN-N-ACETYLGALACTOSAMINE 3-BETA-GALACTOSYLTRANSFERASE 1-RELATED"/>
    <property type="match status" value="1"/>
</dbReference>
<keyword evidence="8" id="KW-1185">Reference proteome</keyword>
<evidence type="ECO:0000256" key="2">
    <source>
        <dbReference type="ARBA" id="ARBA00006462"/>
    </source>
</evidence>
<dbReference type="InterPro" id="IPR026050">
    <property type="entry name" value="C1GALT1/C1GALT1_chp1"/>
</dbReference>
<organism evidence="7 8">
    <name type="scientific">Tigriopus californicus</name>
    <name type="common">Marine copepod</name>
    <dbReference type="NCBI Taxonomy" id="6832"/>
    <lineage>
        <taxon>Eukaryota</taxon>
        <taxon>Metazoa</taxon>
        <taxon>Ecdysozoa</taxon>
        <taxon>Arthropoda</taxon>
        <taxon>Crustacea</taxon>
        <taxon>Multicrustacea</taxon>
        <taxon>Hexanauplia</taxon>
        <taxon>Copepoda</taxon>
        <taxon>Harpacticoida</taxon>
        <taxon>Harpacticidae</taxon>
        <taxon>Tigriopus</taxon>
    </lineage>
</organism>
<evidence type="ECO:0000313" key="8">
    <source>
        <dbReference type="Proteomes" id="UP000318571"/>
    </source>
</evidence>
<evidence type="ECO:0000256" key="5">
    <source>
        <dbReference type="ARBA" id="ARBA00022989"/>
    </source>
</evidence>